<dbReference type="EC" id="2.7.1.53" evidence="1"/>
<dbReference type="AlphaFoldDB" id="K1STS7"/>
<protein>
    <submittedName>
        <fullName evidence="1">Protein containing Carbohydrate kinase, FGGY</fullName>
        <ecNumber evidence="1">2.7.1.53</ecNumber>
    </submittedName>
</protein>
<keyword evidence="1" id="KW-0808">Transferase</keyword>
<evidence type="ECO:0000313" key="1">
    <source>
        <dbReference type="EMBL" id="EKC58879.1"/>
    </source>
</evidence>
<comment type="caution">
    <text evidence="1">The sequence shown here is derived from an EMBL/GenBank/DDBJ whole genome shotgun (WGS) entry which is preliminary data.</text>
</comment>
<proteinExistence type="predicted"/>
<reference evidence="1" key="1">
    <citation type="journal article" date="2013" name="Environ. Microbiol.">
        <title>Microbiota from the distal guts of lean and obese adolescents exhibit partial functional redundancy besides clear differences in community structure.</title>
        <authorList>
            <person name="Ferrer M."/>
            <person name="Ruiz A."/>
            <person name="Lanza F."/>
            <person name="Haange S.B."/>
            <person name="Oberbach A."/>
            <person name="Till H."/>
            <person name="Bargiela R."/>
            <person name="Campoy C."/>
            <person name="Segura M.T."/>
            <person name="Richter M."/>
            <person name="von Bergen M."/>
            <person name="Seifert J."/>
            <person name="Suarez A."/>
        </authorList>
    </citation>
    <scope>NUCLEOTIDE SEQUENCE</scope>
</reference>
<keyword evidence="1" id="KW-0418">Kinase</keyword>
<dbReference type="InterPro" id="IPR043129">
    <property type="entry name" value="ATPase_NBD"/>
</dbReference>
<name>K1STS7_9ZZZZ</name>
<organism evidence="1">
    <name type="scientific">human gut metagenome</name>
    <dbReference type="NCBI Taxonomy" id="408170"/>
    <lineage>
        <taxon>unclassified sequences</taxon>
        <taxon>metagenomes</taxon>
        <taxon>organismal metagenomes</taxon>
    </lineage>
</organism>
<dbReference type="GO" id="GO:0008744">
    <property type="term" value="F:L-xylulokinase activity"/>
    <property type="evidence" value="ECO:0007669"/>
    <property type="project" value="UniProtKB-EC"/>
</dbReference>
<accession>K1STS7</accession>
<gene>
    <name evidence="1" type="ORF">LEA_13654</name>
</gene>
<sequence length="27" mass="2774">LIGVDLGTSGTKTVLFDTEGTVIPALR</sequence>
<feature type="non-terminal residue" evidence="1">
    <location>
        <position position="1"/>
    </location>
</feature>
<dbReference type="SUPFAM" id="SSF53067">
    <property type="entry name" value="Actin-like ATPase domain"/>
    <property type="match status" value="1"/>
</dbReference>
<dbReference type="EMBL" id="AJWY01009269">
    <property type="protein sequence ID" value="EKC58879.1"/>
    <property type="molecule type" value="Genomic_DNA"/>
</dbReference>